<sequence>MDIEILALQWTAARMMGGVFDFVAEVWHIGVGVLIVLGVIIKVVGWFRKLKAIKAELDANED</sequence>
<organism evidence="2">
    <name type="scientific">marine metagenome</name>
    <dbReference type="NCBI Taxonomy" id="408172"/>
    <lineage>
        <taxon>unclassified sequences</taxon>
        <taxon>metagenomes</taxon>
        <taxon>ecological metagenomes</taxon>
    </lineage>
</organism>
<name>A0A382SVS4_9ZZZZ</name>
<reference evidence="2" key="1">
    <citation type="submission" date="2018-05" db="EMBL/GenBank/DDBJ databases">
        <authorList>
            <person name="Lanie J.A."/>
            <person name="Ng W.-L."/>
            <person name="Kazmierczak K.M."/>
            <person name="Andrzejewski T.M."/>
            <person name="Davidsen T.M."/>
            <person name="Wayne K.J."/>
            <person name="Tettelin H."/>
            <person name="Glass J.I."/>
            <person name="Rusch D."/>
            <person name="Podicherti R."/>
            <person name="Tsui H.-C.T."/>
            <person name="Winkler M.E."/>
        </authorList>
    </citation>
    <scope>NUCLEOTIDE SEQUENCE</scope>
</reference>
<dbReference type="AlphaFoldDB" id="A0A382SVS4"/>
<evidence type="ECO:0000256" key="1">
    <source>
        <dbReference type="SAM" id="Phobius"/>
    </source>
</evidence>
<gene>
    <name evidence="2" type="ORF">METZ01_LOCUS366873</name>
</gene>
<feature type="transmembrane region" description="Helical" evidence="1">
    <location>
        <begin position="26"/>
        <end position="47"/>
    </location>
</feature>
<keyword evidence="1" id="KW-1133">Transmembrane helix</keyword>
<accession>A0A382SVS4</accession>
<evidence type="ECO:0000313" key="2">
    <source>
        <dbReference type="EMBL" id="SVD14019.1"/>
    </source>
</evidence>
<protein>
    <submittedName>
        <fullName evidence="2">Uncharacterized protein</fullName>
    </submittedName>
</protein>
<proteinExistence type="predicted"/>
<keyword evidence="1" id="KW-0812">Transmembrane</keyword>
<dbReference type="EMBL" id="UINC01131987">
    <property type="protein sequence ID" value="SVD14019.1"/>
    <property type="molecule type" value="Genomic_DNA"/>
</dbReference>
<keyword evidence="1" id="KW-0472">Membrane</keyword>